<comment type="caution">
    <text evidence="1">Lacks conserved residue(s) required for the propagation of feature annotation.</text>
</comment>
<keyword evidence="2" id="KW-0472">Membrane</keyword>
<feature type="non-terminal residue" evidence="4">
    <location>
        <position position="1"/>
    </location>
</feature>
<dbReference type="SUPFAM" id="SSF49723">
    <property type="entry name" value="Lipase/lipooxygenase domain (PLAT/LH2 domain)"/>
    <property type="match status" value="1"/>
</dbReference>
<evidence type="ECO:0000313" key="4">
    <source>
        <dbReference type="EMBL" id="KAK5974725.1"/>
    </source>
</evidence>
<dbReference type="PANTHER" id="PTHR31718:SF56">
    <property type="entry name" value="PLAT DOMAIN-CONTAINING PROTEIN"/>
    <property type="match status" value="1"/>
</dbReference>
<evidence type="ECO:0000313" key="5">
    <source>
        <dbReference type="Proteomes" id="UP001331761"/>
    </source>
</evidence>
<dbReference type="PANTHER" id="PTHR31718">
    <property type="entry name" value="PLAT DOMAIN-CONTAINING PROTEIN"/>
    <property type="match status" value="1"/>
</dbReference>
<organism evidence="4 5">
    <name type="scientific">Trichostrongylus colubriformis</name>
    <name type="common">Black scour worm</name>
    <dbReference type="NCBI Taxonomy" id="6319"/>
    <lineage>
        <taxon>Eukaryota</taxon>
        <taxon>Metazoa</taxon>
        <taxon>Ecdysozoa</taxon>
        <taxon>Nematoda</taxon>
        <taxon>Chromadorea</taxon>
        <taxon>Rhabditida</taxon>
        <taxon>Rhabditina</taxon>
        <taxon>Rhabditomorpha</taxon>
        <taxon>Strongyloidea</taxon>
        <taxon>Trichostrongylidae</taxon>
        <taxon>Trichostrongylus</taxon>
    </lineage>
</organism>
<sequence length="454" mass="51701">ICDFRSFCHASSNVMLSIGLLFIVELFNMVAGKRNEIGHIPLKGNLWRAKQHTEISPNASVEFTAFAKHCKTTTSEDTGITYHYSPNGTVYPLAEDDQTICAYSLERTIPSEIDAPNISNFTLYFVCDDTCCAMECCQRDVQMTIIEFRNAHSNVMLSISLLFIVELFNMIAGKRNEIGHIPMKGNLWRAKQYTEISPNVSVEFAAFAKHCKTTTSEDTGIIYHYSPNGTVYPLAENFTLYFVCDDTCCAMECCQRDVQMTIIASIEMLRSLDCLHQFILLCIFFHAILGEQLLSKDSNATVNQDGRVWDVVIATCDEPGAGTDASVYLKIYYESAHDYETFNLDNPGKDDFERGAKDHFKLFFKQGDIINMGLFWWPGFTFSQSWCTKWVLLLNSDTETCFEGIFNKWILHYKDPPTYATRFHKLRFADCVAPGDTTANRRSYMRYDDMPGTN</sequence>
<dbReference type="Gene3D" id="2.60.60.20">
    <property type="entry name" value="PLAT/LH2 domain"/>
    <property type="match status" value="1"/>
</dbReference>
<reference evidence="4 5" key="1">
    <citation type="submission" date="2019-10" db="EMBL/GenBank/DDBJ databases">
        <title>Assembly and Annotation for the nematode Trichostrongylus colubriformis.</title>
        <authorList>
            <person name="Martin J."/>
        </authorList>
    </citation>
    <scope>NUCLEOTIDE SEQUENCE [LARGE SCALE GENOMIC DNA]</scope>
    <source>
        <strain evidence="4">G859</strain>
        <tissue evidence="4">Whole worm</tissue>
    </source>
</reference>
<feature type="domain" description="PLAT" evidence="3">
    <location>
        <begin position="307"/>
        <end position="424"/>
    </location>
</feature>
<evidence type="ECO:0000259" key="3">
    <source>
        <dbReference type="PROSITE" id="PS50095"/>
    </source>
</evidence>
<dbReference type="EMBL" id="WIXE01013885">
    <property type="protein sequence ID" value="KAK5974725.1"/>
    <property type="molecule type" value="Genomic_DNA"/>
</dbReference>
<dbReference type="InterPro" id="IPR036392">
    <property type="entry name" value="PLAT/LH2_dom_sf"/>
</dbReference>
<dbReference type="Proteomes" id="UP001331761">
    <property type="component" value="Unassembled WGS sequence"/>
</dbReference>
<keyword evidence="2" id="KW-0812">Transmembrane</keyword>
<dbReference type="CDD" id="cd00113">
    <property type="entry name" value="PLAT"/>
    <property type="match status" value="1"/>
</dbReference>
<keyword evidence="5" id="KW-1185">Reference proteome</keyword>
<proteinExistence type="predicted"/>
<dbReference type="AlphaFoldDB" id="A0AAN8FQX9"/>
<comment type="caution">
    <text evidence="4">The sequence shown here is derived from an EMBL/GenBank/DDBJ whole genome shotgun (WGS) entry which is preliminary data.</text>
</comment>
<evidence type="ECO:0000256" key="1">
    <source>
        <dbReference type="PROSITE-ProRule" id="PRU00152"/>
    </source>
</evidence>
<evidence type="ECO:0000256" key="2">
    <source>
        <dbReference type="SAM" id="Phobius"/>
    </source>
</evidence>
<feature type="transmembrane region" description="Helical" evidence="2">
    <location>
        <begin position="14"/>
        <end position="31"/>
    </location>
</feature>
<dbReference type="Pfam" id="PF01477">
    <property type="entry name" value="PLAT"/>
    <property type="match status" value="1"/>
</dbReference>
<protein>
    <recommendedName>
        <fullName evidence="3">PLAT domain-containing protein</fullName>
    </recommendedName>
</protein>
<keyword evidence="2" id="KW-1133">Transmembrane helix</keyword>
<name>A0AAN8FQX9_TRICO</name>
<dbReference type="InterPro" id="IPR001024">
    <property type="entry name" value="PLAT/LH2_dom"/>
</dbReference>
<gene>
    <name evidence="4" type="ORF">GCK32_001258</name>
</gene>
<dbReference type="PROSITE" id="PS50095">
    <property type="entry name" value="PLAT"/>
    <property type="match status" value="1"/>
</dbReference>
<accession>A0AAN8FQX9</accession>